<comment type="caution">
    <text evidence="1">The sequence shown here is derived from an EMBL/GenBank/DDBJ whole genome shotgun (WGS) entry which is preliminary data.</text>
</comment>
<dbReference type="EMBL" id="MCFD01000015">
    <property type="protein sequence ID" value="ORX66588.1"/>
    <property type="molecule type" value="Genomic_DNA"/>
</dbReference>
<reference evidence="1 2" key="1">
    <citation type="submission" date="2016-07" db="EMBL/GenBank/DDBJ databases">
        <title>Pervasive Adenine N6-methylation of Active Genes in Fungi.</title>
        <authorList>
            <consortium name="DOE Joint Genome Institute"/>
            <person name="Mondo S.J."/>
            <person name="Dannebaum R.O."/>
            <person name="Kuo R.C."/>
            <person name="Labutti K."/>
            <person name="Haridas S."/>
            <person name="Kuo A."/>
            <person name="Salamov A."/>
            <person name="Ahrendt S.R."/>
            <person name="Lipzen A."/>
            <person name="Sullivan W."/>
            <person name="Andreopoulos W.B."/>
            <person name="Clum A."/>
            <person name="Lindquist E."/>
            <person name="Daum C."/>
            <person name="Ramamoorthy G.K."/>
            <person name="Gryganskyi A."/>
            <person name="Culley D."/>
            <person name="Magnuson J.K."/>
            <person name="James T.Y."/>
            <person name="O'Malley M.A."/>
            <person name="Stajich J.E."/>
            <person name="Spatafora J.W."/>
            <person name="Visel A."/>
            <person name="Grigoriev I.V."/>
        </authorList>
    </citation>
    <scope>NUCLEOTIDE SEQUENCE [LARGE SCALE GENOMIC DNA]</scope>
    <source>
        <strain evidence="1 2">ATCC 12442</strain>
    </source>
</reference>
<dbReference type="AlphaFoldDB" id="A0A1Y1VZ90"/>
<protein>
    <submittedName>
        <fullName evidence="1">Uncharacterized protein</fullName>
    </submittedName>
</protein>
<evidence type="ECO:0000313" key="1">
    <source>
        <dbReference type="EMBL" id="ORX66588.1"/>
    </source>
</evidence>
<gene>
    <name evidence="1" type="ORF">DL89DRAFT_295442</name>
</gene>
<dbReference type="GeneID" id="63807285"/>
<name>A0A1Y1VZ90_9FUNG</name>
<accession>A0A1Y1VZ90</accession>
<keyword evidence="2" id="KW-1185">Reference proteome</keyword>
<dbReference type="RefSeq" id="XP_040740576.1">
    <property type="nucleotide sequence ID" value="XM_040890637.1"/>
</dbReference>
<sequence length="629" mass="71499">MKRQGSGSLDTGDDDTELPIALSKCLLVTILRNQDHHWLEPGKYLTSTTGYKNPGVTDLRYGLLHIHLHTEFKTTRPGEPLAGLLKVYRKRLEFVGGMRNEARWELLVHFDRTRLRGADSKYSPRRLAVLYYIPRDETISYKTRIYDLERLERTPFFDGAMREVGEDWWHKSRRPVSANEILDITNAAVALHLCPNDGNDFADSVYSSKDFSFCVGPAGQMMQSVDYTLPGTLDVTEFSLRGSTIVYSRLDDIVRFRMLELPTAADGSLVADGSQMVQTLGPEIRELQRDVGHQSHLLLLHSTRPGHSVDVFLARGTTSGDTFFFSFSLIQNSTKAYRWKARSMKRYRLPVHQQFSGLSRDELRIVHDPPLCEQAGLTTALYFKATDIAVAVDTLWFQDTGSSDVLQFQRMRESRLPYVSTLNSPVAVNMTLDESGAMLAMSTVDDELFIFSRVQVPSSKRILDYRRYFRDSALLPLVATEPESSIDVLNEGETDAFQWQLKLTWQPSALAAGVHWDDTFVTPDNPFAVSQRFSVSTHQQSTTTCLRFLHFDSTQMTPAKDDGSEKPREVTRLLALSASGTLRLWELDSHEQNPHVLWPFVTEHWGLMFMLAAVISCCIYNERRWDSAP</sequence>
<proteinExistence type="predicted"/>
<dbReference type="OrthoDB" id="5596089at2759"/>
<organism evidence="1 2">
    <name type="scientific">Linderina pennispora</name>
    <dbReference type="NCBI Taxonomy" id="61395"/>
    <lineage>
        <taxon>Eukaryota</taxon>
        <taxon>Fungi</taxon>
        <taxon>Fungi incertae sedis</taxon>
        <taxon>Zoopagomycota</taxon>
        <taxon>Kickxellomycotina</taxon>
        <taxon>Kickxellomycetes</taxon>
        <taxon>Kickxellales</taxon>
        <taxon>Kickxellaceae</taxon>
        <taxon>Linderina</taxon>
    </lineage>
</organism>
<dbReference type="Proteomes" id="UP000193922">
    <property type="component" value="Unassembled WGS sequence"/>
</dbReference>
<evidence type="ECO:0000313" key="2">
    <source>
        <dbReference type="Proteomes" id="UP000193922"/>
    </source>
</evidence>